<dbReference type="PRINTS" id="PR00039">
    <property type="entry name" value="HTHLYSR"/>
</dbReference>
<dbReference type="Pfam" id="PF00126">
    <property type="entry name" value="HTH_1"/>
    <property type="match status" value="1"/>
</dbReference>
<feature type="domain" description="HTH lysR-type" evidence="5">
    <location>
        <begin position="55"/>
        <end position="112"/>
    </location>
</feature>
<dbReference type="Proteomes" id="UP000219494">
    <property type="component" value="Unassembled WGS sequence"/>
</dbReference>
<dbReference type="Pfam" id="PF03466">
    <property type="entry name" value="LysR_substrate"/>
    <property type="match status" value="1"/>
</dbReference>
<evidence type="ECO:0000313" key="7">
    <source>
        <dbReference type="Proteomes" id="UP000219494"/>
    </source>
</evidence>
<dbReference type="OrthoDB" id="7216893at2"/>
<dbReference type="CDD" id="cd08414">
    <property type="entry name" value="PBP2_LTTR_aromatics_like"/>
    <property type="match status" value="1"/>
</dbReference>
<dbReference type="PANTHER" id="PTHR30346:SF0">
    <property type="entry name" value="HCA OPERON TRANSCRIPTIONAL ACTIVATOR HCAR"/>
    <property type="match status" value="1"/>
</dbReference>
<dbReference type="SUPFAM" id="SSF46785">
    <property type="entry name" value="Winged helix' DNA-binding domain"/>
    <property type="match status" value="1"/>
</dbReference>
<proteinExistence type="inferred from homology"/>
<dbReference type="AlphaFoldDB" id="A0A285R0C5"/>
<dbReference type="InterPro" id="IPR005119">
    <property type="entry name" value="LysR_subst-bd"/>
</dbReference>
<reference evidence="6 7" key="1">
    <citation type="submission" date="2017-07" db="EMBL/GenBank/DDBJ databases">
        <authorList>
            <person name="Sun Z.S."/>
            <person name="Albrecht U."/>
            <person name="Echele G."/>
            <person name="Lee C.C."/>
        </authorList>
    </citation>
    <scope>NUCLEOTIDE SEQUENCE [LARGE SCALE GENOMIC DNA]</scope>
    <source>
        <strain evidence="6 7">CGMCC 1.12672</strain>
    </source>
</reference>
<dbReference type="InterPro" id="IPR000847">
    <property type="entry name" value="LysR_HTH_N"/>
</dbReference>
<accession>A0A285R0C5</accession>
<evidence type="ECO:0000256" key="3">
    <source>
        <dbReference type="ARBA" id="ARBA00023125"/>
    </source>
</evidence>
<name>A0A285R0C5_9SPHN</name>
<evidence type="ECO:0000313" key="6">
    <source>
        <dbReference type="EMBL" id="SOB87129.1"/>
    </source>
</evidence>
<evidence type="ECO:0000259" key="5">
    <source>
        <dbReference type="PROSITE" id="PS50931"/>
    </source>
</evidence>
<keyword evidence="4" id="KW-0804">Transcription</keyword>
<keyword evidence="3" id="KW-0238">DNA-binding</keyword>
<keyword evidence="7" id="KW-1185">Reference proteome</keyword>
<dbReference type="Gene3D" id="3.40.190.10">
    <property type="entry name" value="Periplasmic binding protein-like II"/>
    <property type="match status" value="2"/>
</dbReference>
<dbReference type="PANTHER" id="PTHR30346">
    <property type="entry name" value="TRANSCRIPTIONAL DUAL REGULATOR HCAR-RELATED"/>
    <property type="match status" value="1"/>
</dbReference>
<organism evidence="6 7">
    <name type="scientific">Sphingomonas guangdongensis</name>
    <dbReference type="NCBI Taxonomy" id="1141890"/>
    <lineage>
        <taxon>Bacteria</taxon>
        <taxon>Pseudomonadati</taxon>
        <taxon>Pseudomonadota</taxon>
        <taxon>Alphaproteobacteria</taxon>
        <taxon>Sphingomonadales</taxon>
        <taxon>Sphingomonadaceae</taxon>
        <taxon>Sphingomonas</taxon>
    </lineage>
</organism>
<dbReference type="PROSITE" id="PS50931">
    <property type="entry name" value="HTH_LYSR"/>
    <property type="match status" value="1"/>
</dbReference>
<dbReference type="GO" id="GO:0032993">
    <property type="term" value="C:protein-DNA complex"/>
    <property type="evidence" value="ECO:0007669"/>
    <property type="project" value="TreeGrafter"/>
</dbReference>
<dbReference type="GO" id="GO:0003700">
    <property type="term" value="F:DNA-binding transcription factor activity"/>
    <property type="evidence" value="ECO:0007669"/>
    <property type="project" value="InterPro"/>
</dbReference>
<evidence type="ECO:0000256" key="4">
    <source>
        <dbReference type="ARBA" id="ARBA00023163"/>
    </source>
</evidence>
<dbReference type="InterPro" id="IPR036388">
    <property type="entry name" value="WH-like_DNA-bd_sf"/>
</dbReference>
<dbReference type="SUPFAM" id="SSF53850">
    <property type="entry name" value="Periplasmic binding protein-like II"/>
    <property type="match status" value="1"/>
</dbReference>
<sequence length="362" mass="40250">MVLKRLTTAAHTHTIVCYVRTRLRKRMAAALRMREKGLRTASDVVLESALPDISLDLRYLRCVVAAAETGSFRQASELLELPQSSISRRVQLLEHRLGFSLFRRTRLGVSLTDAGHTFLEGALIGAEQFALAARAAAAIHRGHPAELKIGVSPSRTASLLFRETMRRFRSQFTSCKITIVEADTIQLRRSLALGGIDIAFLITPKALHGFEIQELWQEAVYVALPAGHRLVTHRRVMWSDLTHETLIVPNRGKEIDKDQCLVARLTGNMTDIRIEEHQVSEASSFDLIAWGYGVTLAHEATARRKISGIVFRRLSEKPNSLMMSAVWKDKALTPYAVDFIAVAASLGRGKMPNTAGECTKTI</sequence>
<dbReference type="GO" id="GO:0003677">
    <property type="term" value="F:DNA binding"/>
    <property type="evidence" value="ECO:0007669"/>
    <property type="project" value="UniProtKB-KW"/>
</dbReference>
<gene>
    <name evidence="6" type="ORF">SAMN06297144_2250</name>
</gene>
<evidence type="ECO:0000256" key="2">
    <source>
        <dbReference type="ARBA" id="ARBA00023015"/>
    </source>
</evidence>
<comment type="similarity">
    <text evidence="1">Belongs to the LysR transcriptional regulatory family.</text>
</comment>
<dbReference type="EMBL" id="OBMI01000002">
    <property type="protein sequence ID" value="SOB87129.1"/>
    <property type="molecule type" value="Genomic_DNA"/>
</dbReference>
<evidence type="ECO:0000256" key="1">
    <source>
        <dbReference type="ARBA" id="ARBA00009437"/>
    </source>
</evidence>
<dbReference type="InterPro" id="IPR036390">
    <property type="entry name" value="WH_DNA-bd_sf"/>
</dbReference>
<protein>
    <submittedName>
        <fullName evidence="6">Transcriptional regulator, LysR family</fullName>
    </submittedName>
</protein>
<keyword evidence="2" id="KW-0805">Transcription regulation</keyword>
<dbReference type="Gene3D" id="1.10.10.10">
    <property type="entry name" value="Winged helix-like DNA-binding domain superfamily/Winged helix DNA-binding domain"/>
    <property type="match status" value="1"/>
</dbReference>